<accession>A0A2S5E1G5</accession>
<protein>
    <submittedName>
        <fullName evidence="2">RHS repeat-associated core domain-containing protein</fullName>
    </submittedName>
</protein>
<sequence>MAHAVDNPIRFPGLHYKRFRYYDPQVGRYINQDPIGLAGGRNSYTYVDDRPSHSKDSLGLQTVALGAMGGGAVAGPLGALVGAVAGGIVLLAWVAWYAMSGKKDSVIEETKTDCPSNSRTCPPCKTVTGRIVARGAFGYRPLDVIPDGEMQHGVYGSHHNMFIANQKSE</sequence>
<dbReference type="PANTHER" id="PTHR32305">
    <property type="match status" value="1"/>
</dbReference>
<feature type="transmembrane region" description="Helical" evidence="1">
    <location>
        <begin position="77"/>
        <end position="98"/>
    </location>
</feature>
<evidence type="ECO:0000313" key="2">
    <source>
        <dbReference type="EMBL" id="POZ85169.1"/>
    </source>
</evidence>
<evidence type="ECO:0000313" key="3">
    <source>
        <dbReference type="Proteomes" id="UP000238655"/>
    </source>
</evidence>
<dbReference type="EMBL" id="PQVP01000001">
    <property type="protein sequence ID" value="POZ85169.1"/>
    <property type="molecule type" value="Genomic_DNA"/>
</dbReference>
<comment type="caution">
    <text evidence="2">The sequence shown here is derived from an EMBL/GenBank/DDBJ whole genome shotgun (WGS) entry which is preliminary data.</text>
</comment>
<dbReference type="InterPro" id="IPR022385">
    <property type="entry name" value="Rhs_assc_core"/>
</dbReference>
<gene>
    <name evidence="2" type="ORF">C3743_00935</name>
</gene>
<dbReference type="Gene3D" id="2.180.10.10">
    <property type="entry name" value="RHS repeat-associated core"/>
    <property type="match status" value="1"/>
</dbReference>
<dbReference type="AlphaFoldDB" id="A0A2S5E1G5"/>
<organism evidence="2 3">
    <name type="scientific">Burkholderia contaminans</name>
    <dbReference type="NCBI Taxonomy" id="488447"/>
    <lineage>
        <taxon>Bacteria</taxon>
        <taxon>Pseudomonadati</taxon>
        <taxon>Pseudomonadota</taxon>
        <taxon>Betaproteobacteria</taxon>
        <taxon>Burkholderiales</taxon>
        <taxon>Burkholderiaceae</taxon>
        <taxon>Burkholderia</taxon>
        <taxon>Burkholderia cepacia complex</taxon>
    </lineage>
</organism>
<keyword evidence="1" id="KW-0472">Membrane</keyword>
<name>A0A2S5E1G5_9BURK</name>
<proteinExistence type="predicted"/>
<keyword evidence="1" id="KW-0812">Transmembrane</keyword>
<dbReference type="Proteomes" id="UP000238655">
    <property type="component" value="Chromosome 2"/>
</dbReference>
<evidence type="ECO:0000256" key="1">
    <source>
        <dbReference type="SAM" id="Phobius"/>
    </source>
</evidence>
<dbReference type="NCBIfam" id="TIGR03696">
    <property type="entry name" value="Rhs_assc_core"/>
    <property type="match status" value="1"/>
</dbReference>
<reference evidence="2 3" key="1">
    <citation type="submission" date="2018-01" db="EMBL/GenBank/DDBJ databases">
        <title>Successful Treatment of Persistent Burkholderia cepacia Bacteremia with Ceftazidime-Avibactam.</title>
        <authorList>
            <person name="Tamma P."/>
            <person name="Fan Y."/>
            <person name="Bergman Y."/>
            <person name="Sick-Samuels A."/>
            <person name="Hsu A."/>
            <person name="Timp W."/>
            <person name="Simner P."/>
        </authorList>
    </citation>
    <scope>NUCLEOTIDE SEQUENCE [LARGE SCALE GENOMIC DNA]</scope>
    <source>
        <strain evidence="2 3">170816</strain>
    </source>
</reference>
<dbReference type="PANTHER" id="PTHR32305:SF15">
    <property type="entry name" value="PROTEIN RHSA-RELATED"/>
    <property type="match status" value="1"/>
</dbReference>
<dbReference type="PRINTS" id="PR00394">
    <property type="entry name" value="RHSPROTEIN"/>
</dbReference>
<keyword evidence="1" id="KW-1133">Transmembrane helix</keyword>
<dbReference type="InterPro" id="IPR050708">
    <property type="entry name" value="T6SS_VgrG/RHS"/>
</dbReference>